<proteinExistence type="predicted"/>
<dbReference type="Proteomes" id="UP000015354">
    <property type="component" value="Unassembled WGS sequence"/>
</dbReference>
<keyword evidence="3" id="KW-1185">Reference proteome</keyword>
<dbReference type="EMBL" id="ATMH01006371">
    <property type="protein sequence ID" value="EPY26000.1"/>
    <property type="molecule type" value="Genomic_DNA"/>
</dbReference>
<dbReference type="SUPFAM" id="SSF144052">
    <property type="entry name" value="Thermophilic metalloprotease-like"/>
    <property type="match status" value="1"/>
</dbReference>
<organism evidence="2 3">
    <name type="scientific">Strigomonas culicis</name>
    <dbReference type="NCBI Taxonomy" id="28005"/>
    <lineage>
        <taxon>Eukaryota</taxon>
        <taxon>Discoba</taxon>
        <taxon>Euglenozoa</taxon>
        <taxon>Kinetoplastea</taxon>
        <taxon>Metakinetoplastina</taxon>
        <taxon>Trypanosomatida</taxon>
        <taxon>Trypanosomatidae</taxon>
        <taxon>Strigomonadinae</taxon>
        <taxon>Strigomonas</taxon>
    </lineage>
</organism>
<accession>S9VRZ2</accession>
<dbReference type="OrthoDB" id="9994559at2759"/>
<evidence type="ECO:0000256" key="1">
    <source>
        <dbReference type="SAM" id="MobiDB-lite"/>
    </source>
</evidence>
<sequence>MRDLQFTLRCCGDGAVRREDFDACMRGAWAYLQPLAGTLTEAARAAAWEALRTGPARELLCFILIQREAFQNEMRKYRLRLNLFDMGMRVAEHCHLSSMSEDADRLAADGRYVEALQDDQVYSYARACALPPAVAHRFGRAIADSIDRFSWSRAPDADAAAAVPPAFAAALADPRVWRLFAAGAVRWTAAAAAAAPTGAVTGPGAPLRIVCRDEGKCLTYAGGMEDCLLNTGYYAAADDDARNAAAAHREKFAATHQTVQREKKRRVETEAADAAAVPFGRMKKKDYLAMLAAKDLKPNKKKPMDSDDEEAEAHMSGGAHMSSSIGGTFPVGEVISESFDLSQLNGVCTVFAYPDPFKNVAFSQPQPFDMVIEAGVVTAVSDGAPDDLVDLLSLVRQAEGKCYVRELGIGLNPYVGIQHPLRDVTSFERQWGVHLSLGQRHPLFVKQSCKRHPDGTPAEAVTIQGP</sequence>
<feature type="region of interest" description="Disordered" evidence="1">
    <location>
        <begin position="298"/>
        <end position="321"/>
    </location>
</feature>
<gene>
    <name evidence="2" type="ORF">STCU_06371</name>
</gene>
<evidence type="ECO:0000313" key="3">
    <source>
        <dbReference type="Proteomes" id="UP000015354"/>
    </source>
</evidence>
<protein>
    <submittedName>
        <fullName evidence="2">Uncharacterized protein</fullName>
    </submittedName>
</protein>
<name>S9VRZ2_9TRYP</name>
<evidence type="ECO:0000313" key="2">
    <source>
        <dbReference type="EMBL" id="EPY26000.1"/>
    </source>
</evidence>
<dbReference type="AlphaFoldDB" id="S9VRZ2"/>
<comment type="caution">
    <text evidence="2">The sequence shown here is derived from an EMBL/GenBank/DDBJ whole genome shotgun (WGS) entry which is preliminary data.</text>
</comment>
<reference evidence="2 3" key="1">
    <citation type="journal article" date="2013" name="PLoS ONE">
        <title>Predicting the Proteins of Angomonas deanei, Strigomonas culicis and Their Respective Endosymbionts Reveals New Aspects of the Trypanosomatidae Family.</title>
        <authorList>
            <person name="Motta M.C."/>
            <person name="Martins A.C."/>
            <person name="de Souza S.S."/>
            <person name="Catta-Preta C.M."/>
            <person name="Silva R."/>
            <person name="Klein C.C."/>
            <person name="de Almeida L.G."/>
            <person name="de Lima Cunha O."/>
            <person name="Ciapina L.P."/>
            <person name="Brocchi M."/>
            <person name="Colabardini A.C."/>
            <person name="de Araujo Lima B."/>
            <person name="Machado C.R."/>
            <person name="de Almeida Soares C.M."/>
            <person name="Probst C.M."/>
            <person name="de Menezes C.B."/>
            <person name="Thompson C.E."/>
            <person name="Bartholomeu D.C."/>
            <person name="Gradia D.F."/>
            <person name="Pavoni D.P."/>
            <person name="Grisard E.C."/>
            <person name="Fantinatti-Garboggini F."/>
            <person name="Marchini F.K."/>
            <person name="Rodrigues-Luiz G.F."/>
            <person name="Wagner G."/>
            <person name="Goldman G.H."/>
            <person name="Fietto J.L."/>
            <person name="Elias M.C."/>
            <person name="Goldman M.H."/>
            <person name="Sagot M.F."/>
            <person name="Pereira M."/>
            <person name="Stoco P.H."/>
            <person name="de Mendonca-Neto R.P."/>
            <person name="Teixeira S.M."/>
            <person name="Maciel T.E."/>
            <person name="de Oliveira Mendes T.A."/>
            <person name="Urmenyi T.P."/>
            <person name="de Souza W."/>
            <person name="Schenkman S."/>
            <person name="de Vasconcelos A.T."/>
        </authorList>
    </citation>
    <scope>NUCLEOTIDE SEQUENCE [LARGE SCALE GENOMIC DNA]</scope>
</reference>
<feature type="non-terminal residue" evidence="2">
    <location>
        <position position="466"/>
    </location>
</feature>